<protein>
    <submittedName>
        <fullName evidence="1">Uncharacterized protein</fullName>
    </submittedName>
</protein>
<evidence type="ECO:0000313" key="2">
    <source>
        <dbReference type="Proteomes" id="UP000886595"/>
    </source>
</evidence>
<dbReference type="EMBL" id="JAAMPC010000006">
    <property type="protein sequence ID" value="KAG2306211.1"/>
    <property type="molecule type" value="Genomic_DNA"/>
</dbReference>
<dbReference type="AlphaFoldDB" id="A0A8X7V9Q7"/>
<comment type="caution">
    <text evidence="1">The sequence shown here is derived from an EMBL/GenBank/DDBJ whole genome shotgun (WGS) entry which is preliminary data.</text>
</comment>
<organism evidence="1 2">
    <name type="scientific">Brassica carinata</name>
    <name type="common">Ethiopian mustard</name>
    <name type="synonym">Abyssinian cabbage</name>
    <dbReference type="NCBI Taxonomy" id="52824"/>
    <lineage>
        <taxon>Eukaryota</taxon>
        <taxon>Viridiplantae</taxon>
        <taxon>Streptophyta</taxon>
        <taxon>Embryophyta</taxon>
        <taxon>Tracheophyta</taxon>
        <taxon>Spermatophyta</taxon>
        <taxon>Magnoliopsida</taxon>
        <taxon>eudicotyledons</taxon>
        <taxon>Gunneridae</taxon>
        <taxon>Pentapetalae</taxon>
        <taxon>rosids</taxon>
        <taxon>malvids</taxon>
        <taxon>Brassicales</taxon>
        <taxon>Brassicaceae</taxon>
        <taxon>Brassiceae</taxon>
        <taxon>Brassica</taxon>
    </lineage>
</organism>
<sequence length="71" mass="7611">MGLGNKVIGLTEIVSPMGQAQANESSNPFTSAVWDGNIDVRRPTAAEREVAGELRRRGELPPKRIPIGARA</sequence>
<keyword evidence="2" id="KW-1185">Reference proteome</keyword>
<reference evidence="1 2" key="1">
    <citation type="submission" date="2020-02" db="EMBL/GenBank/DDBJ databases">
        <authorList>
            <person name="Ma Q."/>
            <person name="Huang Y."/>
            <person name="Song X."/>
            <person name="Pei D."/>
        </authorList>
    </citation>
    <scope>NUCLEOTIDE SEQUENCE [LARGE SCALE GENOMIC DNA]</scope>
    <source>
        <strain evidence="1">Sxm20200214</strain>
        <tissue evidence="1">Leaf</tissue>
    </source>
</reference>
<dbReference type="Proteomes" id="UP000886595">
    <property type="component" value="Unassembled WGS sequence"/>
</dbReference>
<evidence type="ECO:0000313" key="1">
    <source>
        <dbReference type="EMBL" id="KAG2306211.1"/>
    </source>
</evidence>
<name>A0A8X7V9Q7_BRACI</name>
<proteinExistence type="predicted"/>
<gene>
    <name evidence="1" type="ORF">Bca52824_025959</name>
</gene>
<accession>A0A8X7V9Q7</accession>